<keyword evidence="5" id="KW-0479">Metal-binding</keyword>
<dbReference type="InterPro" id="IPR050238">
    <property type="entry name" value="DNA_Rep/Repair_Clamp_Loader"/>
</dbReference>
<comment type="function">
    <text evidence="11">DNA polymerase III is a complex, multichain enzyme responsible for most of the replicative synthesis in bacteria. This DNA polymerase also exhibits 3' to 5' exonuclease activity.</text>
</comment>
<dbReference type="EMBL" id="DVJQ01000034">
    <property type="protein sequence ID" value="HIS74162.1"/>
    <property type="molecule type" value="Genomic_DNA"/>
</dbReference>
<evidence type="ECO:0000256" key="3">
    <source>
        <dbReference type="ARBA" id="ARBA00022695"/>
    </source>
</evidence>
<proteinExistence type="inferred from homology"/>
<evidence type="ECO:0000256" key="5">
    <source>
        <dbReference type="ARBA" id="ARBA00022723"/>
    </source>
</evidence>
<dbReference type="Pfam" id="PF12169">
    <property type="entry name" value="DNA_pol3_gamma3"/>
    <property type="match status" value="1"/>
</dbReference>
<evidence type="ECO:0000256" key="9">
    <source>
        <dbReference type="ARBA" id="ARBA00022932"/>
    </source>
</evidence>
<dbReference type="InterPro" id="IPR045085">
    <property type="entry name" value="HLD_clamp_pol_III_gamma_tau"/>
</dbReference>
<reference evidence="14" key="1">
    <citation type="submission" date="2020-10" db="EMBL/GenBank/DDBJ databases">
        <authorList>
            <person name="Gilroy R."/>
        </authorList>
    </citation>
    <scope>NUCLEOTIDE SEQUENCE</scope>
    <source>
        <strain evidence="14">CHK152-2871</strain>
    </source>
</reference>
<dbReference type="GO" id="GO:0006261">
    <property type="term" value="P:DNA-templated DNA replication"/>
    <property type="evidence" value="ECO:0007669"/>
    <property type="project" value="TreeGrafter"/>
</dbReference>
<gene>
    <name evidence="11 14" type="primary">dnaX</name>
    <name evidence="14" type="ORF">IAA86_03975</name>
</gene>
<dbReference type="PRINTS" id="PR00300">
    <property type="entry name" value="CLPPROTEASEA"/>
</dbReference>
<dbReference type="Gene3D" id="1.10.8.60">
    <property type="match status" value="1"/>
</dbReference>
<organism evidence="14 15">
    <name type="scientific">Candidatus Galligastranaerophilus intestinavium</name>
    <dbReference type="NCBI Taxonomy" id="2840836"/>
    <lineage>
        <taxon>Bacteria</taxon>
        <taxon>Candidatus Galligastranaerophilus</taxon>
    </lineage>
</organism>
<keyword evidence="3 11" id="KW-0548">Nucleotidyltransferase</keyword>
<comment type="subunit">
    <text evidence="11">DNA polymerase III contains a core (composed of alpha, epsilon and theta chains) that associates with a tau subunit. This core dimerizes to form the POLIII' complex. PolIII' associates with the gamma complex (composed of gamma, delta, delta', psi and chi chains) and with the beta chain to form the complete DNA polymerase III complex.</text>
</comment>
<dbReference type="InterPro" id="IPR027417">
    <property type="entry name" value="P-loop_NTPase"/>
</dbReference>
<dbReference type="Gene3D" id="3.40.50.300">
    <property type="entry name" value="P-loop containing nucleotide triphosphate hydrolases"/>
    <property type="match status" value="1"/>
</dbReference>
<dbReference type="GO" id="GO:0009360">
    <property type="term" value="C:DNA polymerase III complex"/>
    <property type="evidence" value="ECO:0007669"/>
    <property type="project" value="InterPro"/>
</dbReference>
<dbReference type="GO" id="GO:0005524">
    <property type="term" value="F:ATP binding"/>
    <property type="evidence" value="ECO:0007669"/>
    <property type="project" value="UniProtKB-KW"/>
</dbReference>
<keyword evidence="9 11" id="KW-0239">DNA-directed DNA polymerase</keyword>
<dbReference type="PANTHER" id="PTHR11669:SF0">
    <property type="entry name" value="PROTEIN STICHEL-LIKE 2"/>
    <property type="match status" value="1"/>
</dbReference>
<comment type="catalytic activity">
    <reaction evidence="10 11">
        <text>DNA(n) + a 2'-deoxyribonucleoside 5'-triphosphate = DNA(n+1) + diphosphate</text>
        <dbReference type="Rhea" id="RHEA:22508"/>
        <dbReference type="Rhea" id="RHEA-COMP:17339"/>
        <dbReference type="Rhea" id="RHEA-COMP:17340"/>
        <dbReference type="ChEBI" id="CHEBI:33019"/>
        <dbReference type="ChEBI" id="CHEBI:61560"/>
        <dbReference type="ChEBI" id="CHEBI:173112"/>
        <dbReference type="EC" id="2.7.7.7"/>
    </reaction>
</comment>
<feature type="compositionally biased region" description="Basic and acidic residues" evidence="12">
    <location>
        <begin position="429"/>
        <end position="440"/>
    </location>
</feature>
<sequence length="618" mass="69278">MSENYLPLFRKYRPQAFCDLVGQDNLVKALSNAIELNRIAPAYLFCGPRGTGKTSSARIFAKSLNCEHGPTLNPCQKCASCVDITNATGMDVIEIDAATNRGVEGAEDLIAQVHYAPVSGKYKIFIIDEVHMLTSTAFNALLKTFEEPPENVIFILATTEPHKVLETIVSRCQRFDFRRITVDDITKRLREISDIEKIKITDDALFTIAKNVSGGMRDSLALLDQVSILGAKDEITKEMIEELLGKVTFDKLLTLLDYVVSADIEKALCLIDEIYTQGSEPRNLCENFMEFLRNVIVVLNAKNPHDVVKFSSLSIVDVDKITDKKYDSKLCEKILDIVTEYFKEVKFATNPYLWVELMVIRASRADDSTDEHVIYRKVEQVEPKKSDNKVFEKQNIASEAKQTPKNQDFSQTTKVEQQEENLQTPTTLKEQEVEEVKNEPEPTLPDNQNKTANFADDTDNPIEIWSAIVNAIEGIPAKAFYSGVAKLVGVQENKIILGFVNNNLLTQAKSDSKYNPLENAQKSVFGGKYSFEFVQLGADIKPLEGALIKPAAKVQSNKTYEPDTKEQSSVEQKNDLTAQTSVEAKKEVETKHQSPQNLAMYGPKVKEMLEAFNGKIVE</sequence>
<dbReference type="InterPro" id="IPR001270">
    <property type="entry name" value="ClpA/B"/>
</dbReference>
<dbReference type="EC" id="2.7.7.7" evidence="11"/>
<comment type="caution">
    <text evidence="14">The sequence shown here is derived from an EMBL/GenBank/DDBJ whole genome shotgun (WGS) entry which is preliminary data.</text>
</comment>
<dbReference type="Pfam" id="PF13177">
    <property type="entry name" value="DNA_pol3_delta2"/>
    <property type="match status" value="1"/>
</dbReference>
<dbReference type="NCBIfam" id="NF004046">
    <property type="entry name" value="PRK05563.1"/>
    <property type="match status" value="1"/>
</dbReference>
<dbReference type="PANTHER" id="PTHR11669">
    <property type="entry name" value="REPLICATION FACTOR C / DNA POLYMERASE III GAMMA-TAU SUBUNIT"/>
    <property type="match status" value="1"/>
</dbReference>
<feature type="compositionally biased region" description="Polar residues" evidence="12">
    <location>
        <begin position="396"/>
        <end position="428"/>
    </location>
</feature>
<evidence type="ECO:0000256" key="7">
    <source>
        <dbReference type="ARBA" id="ARBA00022833"/>
    </source>
</evidence>
<dbReference type="Proteomes" id="UP000886865">
    <property type="component" value="Unassembled WGS sequence"/>
</dbReference>
<dbReference type="CDD" id="cd18137">
    <property type="entry name" value="HLD_clamp_pol_III_gamma_tau"/>
    <property type="match status" value="1"/>
</dbReference>
<dbReference type="AlphaFoldDB" id="A0A9D1FI77"/>
<evidence type="ECO:0000313" key="14">
    <source>
        <dbReference type="EMBL" id="HIS74162.1"/>
    </source>
</evidence>
<evidence type="ECO:0000256" key="4">
    <source>
        <dbReference type="ARBA" id="ARBA00022705"/>
    </source>
</evidence>
<dbReference type="GO" id="GO:0003677">
    <property type="term" value="F:DNA binding"/>
    <property type="evidence" value="ECO:0007669"/>
    <property type="project" value="InterPro"/>
</dbReference>
<dbReference type="FunFam" id="3.40.50.300:FF:000014">
    <property type="entry name" value="DNA polymerase III subunit gamma/tau"/>
    <property type="match status" value="1"/>
</dbReference>
<name>A0A9D1FI77_9BACT</name>
<dbReference type="Pfam" id="PF22608">
    <property type="entry name" value="DNAX_ATPase_lid"/>
    <property type="match status" value="1"/>
</dbReference>
<feature type="compositionally biased region" description="Basic and acidic residues" evidence="12">
    <location>
        <begin position="583"/>
        <end position="592"/>
    </location>
</feature>
<keyword evidence="6 11" id="KW-0547">Nucleotide-binding</keyword>
<accession>A0A9D1FI77</accession>
<dbReference type="InterPro" id="IPR003593">
    <property type="entry name" value="AAA+_ATPase"/>
</dbReference>
<dbReference type="CDD" id="cd00009">
    <property type="entry name" value="AAA"/>
    <property type="match status" value="1"/>
</dbReference>
<dbReference type="Gene3D" id="1.20.272.10">
    <property type="match status" value="1"/>
</dbReference>
<evidence type="ECO:0000259" key="13">
    <source>
        <dbReference type="SMART" id="SM00382"/>
    </source>
</evidence>
<dbReference type="SUPFAM" id="SSF48019">
    <property type="entry name" value="post-AAA+ oligomerization domain-like"/>
    <property type="match status" value="1"/>
</dbReference>
<dbReference type="SMART" id="SM00382">
    <property type="entry name" value="AAA"/>
    <property type="match status" value="1"/>
</dbReference>
<keyword evidence="8 11" id="KW-0067">ATP-binding</keyword>
<evidence type="ECO:0000256" key="10">
    <source>
        <dbReference type="ARBA" id="ARBA00049244"/>
    </source>
</evidence>
<dbReference type="InterPro" id="IPR008921">
    <property type="entry name" value="DNA_pol3_clamp-load_cplx_C"/>
</dbReference>
<dbReference type="InterPro" id="IPR012763">
    <property type="entry name" value="DNA_pol_III_sug/sutau_N"/>
</dbReference>
<evidence type="ECO:0000256" key="8">
    <source>
        <dbReference type="ARBA" id="ARBA00022840"/>
    </source>
</evidence>
<evidence type="ECO:0000256" key="11">
    <source>
        <dbReference type="RuleBase" id="RU364063"/>
    </source>
</evidence>
<protein>
    <recommendedName>
        <fullName evidence="11">DNA polymerase III subunit gamma/tau</fullName>
        <ecNumber evidence="11">2.7.7.7</ecNumber>
    </recommendedName>
</protein>
<feature type="region of interest" description="Disordered" evidence="12">
    <location>
        <begin position="555"/>
        <end position="599"/>
    </location>
</feature>
<comment type="similarity">
    <text evidence="1 11">Belongs to the DnaX/STICHEL family.</text>
</comment>
<dbReference type="NCBIfam" id="TIGR02397">
    <property type="entry name" value="dnaX_nterm"/>
    <property type="match status" value="1"/>
</dbReference>
<evidence type="ECO:0000313" key="15">
    <source>
        <dbReference type="Proteomes" id="UP000886865"/>
    </source>
</evidence>
<feature type="region of interest" description="Disordered" evidence="12">
    <location>
        <begin position="396"/>
        <end position="457"/>
    </location>
</feature>
<keyword evidence="4 11" id="KW-0235">DNA replication</keyword>
<feature type="domain" description="AAA+ ATPase" evidence="13">
    <location>
        <begin position="39"/>
        <end position="181"/>
    </location>
</feature>
<keyword evidence="7" id="KW-0862">Zinc</keyword>
<keyword evidence="2 11" id="KW-0808">Transferase</keyword>
<reference evidence="14" key="2">
    <citation type="journal article" date="2021" name="PeerJ">
        <title>Extensive microbial diversity within the chicken gut microbiome revealed by metagenomics and culture.</title>
        <authorList>
            <person name="Gilroy R."/>
            <person name="Ravi A."/>
            <person name="Getino M."/>
            <person name="Pursley I."/>
            <person name="Horton D.L."/>
            <person name="Alikhan N.F."/>
            <person name="Baker D."/>
            <person name="Gharbi K."/>
            <person name="Hall N."/>
            <person name="Watson M."/>
            <person name="Adriaenssens E.M."/>
            <person name="Foster-Nyarko E."/>
            <person name="Jarju S."/>
            <person name="Secka A."/>
            <person name="Antonio M."/>
            <person name="Oren A."/>
            <person name="Chaudhuri R.R."/>
            <person name="La Ragione R."/>
            <person name="Hildebrand F."/>
            <person name="Pallen M.J."/>
        </authorList>
    </citation>
    <scope>NUCLEOTIDE SEQUENCE</scope>
    <source>
        <strain evidence="14">CHK152-2871</strain>
    </source>
</reference>
<evidence type="ECO:0000256" key="2">
    <source>
        <dbReference type="ARBA" id="ARBA00022679"/>
    </source>
</evidence>
<dbReference type="SUPFAM" id="SSF52540">
    <property type="entry name" value="P-loop containing nucleoside triphosphate hydrolases"/>
    <property type="match status" value="1"/>
</dbReference>
<evidence type="ECO:0000256" key="1">
    <source>
        <dbReference type="ARBA" id="ARBA00006360"/>
    </source>
</evidence>
<feature type="compositionally biased region" description="Basic and acidic residues" evidence="12">
    <location>
        <begin position="560"/>
        <end position="574"/>
    </location>
</feature>
<evidence type="ECO:0000256" key="6">
    <source>
        <dbReference type="ARBA" id="ARBA00022741"/>
    </source>
</evidence>
<dbReference type="InterPro" id="IPR022754">
    <property type="entry name" value="DNA_pol_III_gamma-3"/>
</dbReference>
<evidence type="ECO:0000256" key="12">
    <source>
        <dbReference type="SAM" id="MobiDB-lite"/>
    </source>
</evidence>
<dbReference type="GO" id="GO:0046872">
    <property type="term" value="F:metal ion binding"/>
    <property type="evidence" value="ECO:0007669"/>
    <property type="project" value="UniProtKB-KW"/>
</dbReference>
<dbReference type="GO" id="GO:0003887">
    <property type="term" value="F:DNA-directed DNA polymerase activity"/>
    <property type="evidence" value="ECO:0007669"/>
    <property type="project" value="UniProtKB-KW"/>
</dbReference>